<dbReference type="Gene3D" id="3.40.525.10">
    <property type="entry name" value="CRAL-TRIO lipid binding domain"/>
    <property type="match status" value="1"/>
</dbReference>
<evidence type="ECO:0000256" key="1">
    <source>
        <dbReference type="SAM" id="MobiDB-lite"/>
    </source>
</evidence>
<evidence type="ECO:0000313" key="3">
    <source>
        <dbReference type="EMBL" id="KAJ1526641.1"/>
    </source>
</evidence>
<dbReference type="InterPro" id="IPR036273">
    <property type="entry name" value="CRAL/TRIO_N_dom_sf"/>
</dbReference>
<comment type="caution">
    <text evidence="3">The sequence shown here is derived from an EMBL/GenBank/DDBJ whole genome shotgun (WGS) entry which is preliminary data.</text>
</comment>
<dbReference type="Pfam" id="PF00650">
    <property type="entry name" value="CRAL_TRIO"/>
    <property type="match status" value="1"/>
</dbReference>
<feature type="domain" description="CRAL-TRIO" evidence="2">
    <location>
        <begin position="109"/>
        <end position="272"/>
    </location>
</feature>
<dbReference type="InterPro" id="IPR036865">
    <property type="entry name" value="CRAL-TRIO_dom_sf"/>
</dbReference>
<dbReference type="InterPro" id="IPR001251">
    <property type="entry name" value="CRAL-TRIO_dom"/>
</dbReference>
<reference evidence="3" key="1">
    <citation type="submission" date="2022-12" db="EMBL/GenBank/DDBJ databases">
        <title>Chromosome-level genome assembly of the bean flower thrips Megalurothrips usitatus.</title>
        <authorList>
            <person name="Ma L."/>
            <person name="Liu Q."/>
            <person name="Li H."/>
            <person name="Cai W."/>
        </authorList>
    </citation>
    <scope>NUCLEOTIDE SEQUENCE</scope>
    <source>
        <strain evidence="3">Cailab_2022a</strain>
    </source>
</reference>
<gene>
    <name evidence="3" type="ORF">ONE63_008226</name>
</gene>
<keyword evidence="4" id="KW-1185">Reference proteome</keyword>
<proteinExistence type="predicted"/>
<dbReference type="AlphaFoldDB" id="A0AAV7XLU5"/>
<dbReference type="SMART" id="SM01100">
    <property type="entry name" value="CRAL_TRIO_N"/>
    <property type="match status" value="1"/>
</dbReference>
<dbReference type="PANTHER" id="PTHR10174:SF166">
    <property type="entry name" value="LD40136P"/>
    <property type="match status" value="1"/>
</dbReference>
<dbReference type="Proteomes" id="UP001075354">
    <property type="component" value="Chromosome 6"/>
</dbReference>
<dbReference type="PANTHER" id="PTHR10174">
    <property type="entry name" value="ALPHA-TOCOPHEROL TRANSFER PROTEIN-RELATED"/>
    <property type="match status" value="1"/>
</dbReference>
<accession>A0AAV7XLU5</accession>
<dbReference type="CDD" id="cd00170">
    <property type="entry name" value="SEC14"/>
    <property type="match status" value="1"/>
</dbReference>
<dbReference type="SUPFAM" id="SSF52087">
    <property type="entry name" value="CRAL/TRIO domain"/>
    <property type="match status" value="1"/>
</dbReference>
<evidence type="ECO:0000259" key="2">
    <source>
        <dbReference type="PROSITE" id="PS50191"/>
    </source>
</evidence>
<dbReference type="GO" id="GO:1902936">
    <property type="term" value="F:phosphatidylinositol bisphosphate binding"/>
    <property type="evidence" value="ECO:0007669"/>
    <property type="project" value="TreeGrafter"/>
</dbReference>
<evidence type="ECO:0000313" key="4">
    <source>
        <dbReference type="Proteomes" id="UP001075354"/>
    </source>
</evidence>
<sequence>MGVERTELFGASDGGGREEDACGLSEELRRQARTELREEDGTRAHALQQMRDWIAKHPHIRKCRTDTPFLLRFLRTKKFSVPMAQEMLERYLAIRQLYPNWFRNLDVMDPNISEILDSGYLVPLPERDDFGRRVVLACAGRFDPYKFSSGEMARTHSLVMEALMDDAQNQVCGYTYVNDEAGLNAGHLSLFSLSDVRKLIRLVMESTPVRHKATHFLNVPTLANKLFEFFTMVLSDKLRNRVMCYTKVADLHAQISPKILPKEYGGTVPLADMIADFKKELVAKRSEILALDDMEIELSPKARFVSDFQEDLGGLSGSFRKLEVD</sequence>
<dbReference type="PROSITE" id="PS50191">
    <property type="entry name" value="CRAL_TRIO"/>
    <property type="match status" value="1"/>
</dbReference>
<name>A0AAV7XLU5_9NEOP</name>
<dbReference type="EMBL" id="JAPTSV010000006">
    <property type="protein sequence ID" value="KAJ1526641.1"/>
    <property type="molecule type" value="Genomic_DNA"/>
</dbReference>
<feature type="region of interest" description="Disordered" evidence="1">
    <location>
        <begin position="1"/>
        <end position="22"/>
    </location>
</feature>
<dbReference type="SUPFAM" id="SSF46938">
    <property type="entry name" value="CRAL/TRIO N-terminal domain"/>
    <property type="match status" value="1"/>
</dbReference>
<dbReference type="Gene3D" id="1.10.8.20">
    <property type="entry name" value="N-terminal domain of phosphatidylinositol transfer protein sec14p"/>
    <property type="match status" value="1"/>
</dbReference>
<dbReference type="PRINTS" id="PR00180">
    <property type="entry name" value="CRETINALDHBP"/>
</dbReference>
<dbReference type="SMART" id="SM00516">
    <property type="entry name" value="SEC14"/>
    <property type="match status" value="1"/>
</dbReference>
<dbReference type="InterPro" id="IPR011074">
    <property type="entry name" value="CRAL/TRIO_N_dom"/>
</dbReference>
<organism evidence="3 4">
    <name type="scientific">Megalurothrips usitatus</name>
    <name type="common">bean blossom thrips</name>
    <dbReference type="NCBI Taxonomy" id="439358"/>
    <lineage>
        <taxon>Eukaryota</taxon>
        <taxon>Metazoa</taxon>
        <taxon>Ecdysozoa</taxon>
        <taxon>Arthropoda</taxon>
        <taxon>Hexapoda</taxon>
        <taxon>Insecta</taxon>
        <taxon>Pterygota</taxon>
        <taxon>Neoptera</taxon>
        <taxon>Paraneoptera</taxon>
        <taxon>Thysanoptera</taxon>
        <taxon>Terebrantia</taxon>
        <taxon>Thripoidea</taxon>
        <taxon>Thripidae</taxon>
        <taxon>Megalurothrips</taxon>
    </lineage>
</organism>
<dbReference type="Pfam" id="PF03765">
    <property type="entry name" value="CRAL_TRIO_N"/>
    <property type="match status" value="1"/>
</dbReference>
<protein>
    <recommendedName>
        <fullName evidence="2">CRAL-TRIO domain-containing protein</fullName>
    </recommendedName>
</protein>
<dbReference type="Gene3D" id="1.20.5.1200">
    <property type="entry name" value="Alpha-tocopherol transfer"/>
    <property type="match status" value="1"/>
</dbReference>
<dbReference type="GO" id="GO:0016020">
    <property type="term" value="C:membrane"/>
    <property type="evidence" value="ECO:0007669"/>
    <property type="project" value="TreeGrafter"/>
</dbReference>